<reference evidence="1 2" key="1">
    <citation type="submission" date="2016-11" db="EMBL/GenBank/DDBJ databases">
        <authorList>
            <person name="Jaros S."/>
            <person name="Januszkiewicz K."/>
            <person name="Wedrychowicz H."/>
        </authorList>
    </citation>
    <scope>NUCLEOTIDE SEQUENCE [LARGE SCALE GENOMIC DNA]</scope>
    <source>
        <strain evidence="1 2">LMG 20594</strain>
    </source>
</reference>
<dbReference type="EMBL" id="FRAB01000051">
    <property type="protein sequence ID" value="SHK99295.1"/>
    <property type="molecule type" value="Genomic_DNA"/>
</dbReference>
<dbReference type="InterPro" id="IPR052755">
    <property type="entry name" value="Lysozyme_Inhibitor_LprI"/>
</dbReference>
<dbReference type="STRING" id="169427.SAMN05192548_105116"/>
<dbReference type="PANTHER" id="PTHR37549:SF1">
    <property type="entry name" value="LIPOPROTEIN LPRI"/>
    <property type="match status" value="1"/>
</dbReference>
<dbReference type="GO" id="GO:0005576">
    <property type="term" value="C:extracellular region"/>
    <property type="evidence" value="ECO:0007669"/>
    <property type="project" value="TreeGrafter"/>
</dbReference>
<sequence length="131" mass="14538">MNPQRIHGIEHEIERGIGRLARVALLTAFTLASVPALAAGFDCNEARLPDEKAICASRQLSELDVEMTVRYETLTGLVAMGARGNMQDEQQAWLNVRKKCGANEACLVAAYRHRIQMLKDEYAHLASRGPF</sequence>
<dbReference type="PANTHER" id="PTHR37549">
    <property type="entry name" value="LIPOPROTEIN LPRI"/>
    <property type="match status" value="1"/>
</dbReference>
<protein>
    <submittedName>
        <fullName evidence="1">Uncharacterized protein</fullName>
    </submittedName>
</protein>
<proteinExistence type="predicted"/>
<dbReference type="OrthoDB" id="5957809at2"/>
<accession>A0A1M6X0C5</accession>
<dbReference type="Proteomes" id="UP000184395">
    <property type="component" value="Unassembled WGS sequence"/>
</dbReference>
<dbReference type="AlphaFoldDB" id="A0A1M6X0C5"/>
<evidence type="ECO:0000313" key="1">
    <source>
        <dbReference type="EMBL" id="SHK99295.1"/>
    </source>
</evidence>
<name>A0A1M6X0C5_9BURK</name>
<organism evidence="1 2">
    <name type="scientific">Paraburkholderia terricola</name>
    <dbReference type="NCBI Taxonomy" id="169427"/>
    <lineage>
        <taxon>Bacteria</taxon>
        <taxon>Pseudomonadati</taxon>
        <taxon>Pseudomonadota</taxon>
        <taxon>Betaproteobacteria</taxon>
        <taxon>Burkholderiales</taxon>
        <taxon>Burkholderiaceae</taxon>
        <taxon>Paraburkholderia</taxon>
    </lineage>
</organism>
<evidence type="ECO:0000313" key="2">
    <source>
        <dbReference type="Proteomes" id="UP000184395"/>
    </source>
</evidence>
<gene>
    <name evidence="1" type="ORF">SAMN05192548_105116</name>
</gene>